<dbReference type="CDD" id="cd06261">
    <property type="entry name" value="TM_PBP2"/>
    <property type="match status" value="1"/>
</dbReference>
<evidence type="ECO:0000256" key="5">
    <source>
        <dbReference type="ARBA" id="ARBA00022989"/>
    </source>
</evidence>
<dbReference type="InterPro" id="IPR035906">
    <property type="entry name" value="MetI-like_sf"/>
</dbReference>
<evidence type="ECO:0000256" key="3">
    <source>
        <dbReference type="ARBA" id="ARBA00022475"/>
    </source>
</evidence>
<keyword evidence="5 7" id="KW-1133">Transmembrane helix</keyword>
<feature type="transmembrane region" description="Helical" evidence="7">
    <location>
        <begin position="143"/>
        <end position="161"/>
    </location>
</feature>
<dbReference type="EMBL" id="MVOG01000016">
    <property type="protein sequence ID" value="PAU69310.1"/>
    <property type="molecule type" value="Genomic_DNA"/>
</dbReference>
<dbReference type="SUPFAM" id="SSF161098">
    <property type="entry name" value="MetI-like"/>
    <property type="match status" value="1"/>
</dbReference>
<keyword evidence="10" id="KW-1185">Reference proteome</keyword>
<keyword evidence="2 7" id="KW-0813">Transport</keyword>
<reference evidence="9 10" key="1">
    <citation type="journal article" date="2017" name="ISME J.">
        <title>Unveiling bifidobacterial biogeography across the mammalian branch of the tree of life.</title>
        <authorList>
            <person name="Milani C."/>
            <person name="Mangifesta M."/>
            <person name="Mancabelli L."/>
            <person name="Lugli G.A."/>
            <person name="James K."/>
            <person name="Duranti S."/>
            <person name="Turroni F."/>
            <person name="Ferrario C."/>
            <person name="Ossiprandi M.C."/>
            <person name="van Sinderen D."/>
            <person name="Ventura M."/>
        </authorList>
    </citation>
    <scope>NUCLEOTIDE SEQUENCE [LARGE SCALE GENOMIC DNA]</scope>
    <source>
        <strain evidence="9 10">70</strain>
    </source>
</reference>
<dbReference type="GO" id="GO:0005886">
    <property type="term" value="C:plasma membrane"/>
    <property type="evidence" value="ECO:0007669"/>
    <property type="project" value="UniProtKB-SubCell"/>
</dbReference>
<dbReference type="PANTHER" id="PTHR43744:SF12">
    <property type="entry name" value="ABC TRANSPORTER PERMEASE PROTEIN MG189-RELATED"/>
    <property type="match status" value="1"/>
</dbReference>
<feature type="transmembrane region" description="Helical" evidence="7">
    <location>
        <begin position="80"/>
        <end position="100"/>
    </location>
</feature>
<sequence length="278" mass="31436">MTSRLRRSRRHILSAFATLVAFALAIVTIIPFLWMFDSSFAPTSVILGDADSLFPRPTTRDNYANIQSQFDFGRLFVNSFVVSSIRTVLIVYISALFGFVFAKFRFRGRDAVFVLLIATMMVPWPVLMLPLSDMMIRFQWVDTYVALIVPELVSAAGIFLFRQAMRAVPDQLLDSARIDGAGDARIFHSIMLPMCRNTVCALAILTFLASWDAYLWPYLMITNPRKQMLAVGLQQFSNQHGTDYGGMFAATSLAVLPMVVIYALFQRRFIEGMYDSVN</sequence>
<evidence type="ECO:0000259" key="8">
    <source>
        <dbReference type="PROSITE" id="PS50928"/>
    </source>
</evidence>
<dbReference type="Proteomes" id="UP000217986">
    <property type="component" value="Unassembled WGS sequence"/>
</dbReference>
<evidence type="ECO:0000313" key="10">
    <source>
        <dbReference type="Proteomes" id="UP000217986"/>
    </source>
</evidence>
<keyword evidence="3" id="KW-1003">Cell membrane</keyword>
<comment type="caution">
    <text evidence="9">The sequence shown here is derived from an EMBL/GenBank/DDBJ whole genome shotgun (WGS) entry which is preliminary data.</text>
</comment>
<dbReference type="RefSeq" id="WP_095613348.1">
    <property type="nucleotide sequence ID" value="NZ_MVOG01000016.1"/>
</dbReference>
<dbReference type="PROSITE" id="PS50928">
    <property type="entry name" value="ABC_TM1"/>
    <property type="match status" value="1"/>
</dbReference>
<evidence type="ECO:0000256" key="7">
    <source>
        <dbReference type="RuleBase" id="RU363032"/>
    </source>
</evidence>
<evidence type="ECO:0000256" key="4">
    <source>
        <dbReference type="ARBA" id="ARBA00022692"/>
    </source>
</evidence>
<dbReference type="AlphaFoldDB" id="A0A2A2EK39"/>
<dbReference type="OrthoDB" id="61122at2"/>
<protein>
    <submittedName>
        <fullName evidence="9">Sugar ABC transporter permease</fullName>
    </submittedName>
</protein>
<feature type="transmembrane region" description="Helical" evidence="7">
    <location>
        <begin position="244"/>
        <end position="265"/>
    </location>
</feature>
<name>A0A2A2EK39_9BIFI</name>
<dbReference type="Pfam" id="PF00528">
    <property type="entry name" value="BPD_transp_1"/>
    <property type="match status" value="1"/>
</dbReference>
<proteinExistence type="inferred from homology"/>
<feature type="transmembrane region" description="Helical" evidence="7">
    <location>
        <begin position="12"/>
        <end position="34"/>
    </location>
</feature>
<feature type="transmembrane region" description="Helical" evidence="7">
    <location>
        <begin position="112"/>
        <end position="131"/>
    </location>
</feature>
<evidence type="ECO:0000256" key="1">
    <source>
        <dbReference type="ARBA" id="ARBA00004651"/>
    </source>
</evidence>
<comment type="similarity">
    <text evidence="7">Belongs to the binding-protein-dependent transport system permease family.</text>
</comment>
<keyword evidence="6 7" id="KW-0472">Membrane</keyword>
<dbReference type="GO" id="GO:0055085">
    <property type="term" value="P:transmembrane transport"/>
    <property type="evidence" value="ECO:0007669"/>
    <property type="project" value="InterPro"/>
</dbReference>
<keyword evidence="4 7" id="KW-0812">Transmembrane</keyword>
<evidence type="ECO:0000256" key="2">
    <source>
        <dbReference type="ARBA" id="ARBA00022448"/>
    </source>
</evidence>
<feature type="transmembrane region" description="Helical" evidence="7">
    <location>
        <begin position="199"/>
        <end position="219"/>
    </location>
</feature>
<gene>
    <name evidence="9" type="ORF">B1400_0989</name>
</gene>
<organism evidence="9 10">
    <name type="scientific">Bifidobacterium italicum</name>
    <dbReference type="NCBI Taxonomy" id="1960968"/>
    <lineage>
        <taxon>Bacteria</taxon>
        <taxon>Bacillati</taxon>
        <taxon>Actinomycetota</taxon>
        <taxon>Actinomycetes</taxon>
        <taxon>Bifidobacteriales</taxon>
        <taxon>Bifidobacteriaceae</taxon>
        <taxon>Bifidobacterium</taxon>
    </lineage>
</organism>
<feature type="domain" description="ABC transmembrane type-1" evidence="8">
    <location>
        <begin position="76"/>
        <end position="265"/>
    </location>
</feature>
<dbReference type="PANTHER" id="PTHR43744">
    <property type="entry name" value="ABC TRANSPORTER PERMEASE PROTEIN MG189-RELATED-RELATED"/>
    <property type="match status" value="1"/>
</dbReference>
<accession>A0A2A2EK39</accession>
<evidence type="ECO:0000256" key="6">
    <source>
        <dbReference type="ARBA" id="ARBA00023136"/>
    </source>
</evidence>
<evidence type="ECO:0000313" key="9">
    <source>
        <dbReference type="EMBL" id="PAU69310.1"/>
    </source>
</evidence>
<dbReference type="Gene3D" id="1.10.3720.10">
    <property type="entry name" value="MetI-like"/>
    <property type="match status" value="1"/>
</dbReference>
<dbReference type="InterPro" id="IPR000515">
    <property type="entry name" value="MetI-like"/>
</dbReference>
<comment type="subcellular location">
    <subcellularLocation>
        <location evidence="1 7">Cell membrane</location>
        <topology evidence="1 7">Multi-pass membrane protein</topology>
    </subcellularLocation>
</comment>